<dbReference type="Proteomes" id="UP001269267">
    <property type="component" value="Unassembled WGS sequence"/>
</dbReference>
<gene>
    <name evidence="2" type="ORF">QC815_01210</name>
</gene>
<name>A0ABU1G7S3_9GAMM</name>
<dbReference type="RefSeq" id="WP_309766523.1">
    <property type="nucleotide sequence ID" value="NZ_JARWAI010000001.1"/>
</dbReference>
<reference evidence="2 3" key="1">
    <citation type="submission" date="2023-04" db="EMBL/GenBank/DDBJ databases">
        <title>A long-awaited taxogenomic arrangement of the family Halomonadaceae.</title>
        <authorList>
            <person name="De La Haba R."/>
            <person name="Chuvochina M."/>
            <person name="Wittouck S."/>
            <person name="Arahal D.R."/>
            <person name="Sanchez-Porro C."/>
            <person name="Hugenholtz P."/>
            <person name="Ventosa A."/>
        </authorList>
    </citation>
    <scope>NUCLEOTIDE SEQUENCE [LARGE SCALE GENOMIC DNA]</scope>
    <source>
        <strain evidence="2 3">DSM 18042</strain>
    </source>
</reference>
<dbReference type="EMBL" id="JARWAI010000001">
    <property type="protein sequence ID" value="MDR5873534.1"/>
    <property type="molecule type" value="Genomic_DNA"/>
</dbReference>
<keyword evidence="3" id="KW-1185">Reference proteome</keyword>
<evidence type="ECO:0000313" key="2">
    <source>
        <dbReference type="EMBL" id="MDR5873534.1"/>
    </source>
</evidence>
<accession>A0ABU1G7S3</accession>
<feature type="domain" description="Putative zinc-finger" evidence="1">
    <location>
        <begin position="4"/>
        <end position="38"/>
    </location>
</feature>
<comment type="caution">
    <text evidence="2">The sequence shown here is derived from an EMBL/GenBank/DDBJ whole genome shotgun (WGS) entry which is preliminary data.</text>
</comment>
<proteinExistence type="predicted"/>
<evidence type="ECO:0000259" key="1">
    <source>
        <dbReference type="Pfam" id="PF13490"/>
    </source>
</evidence>
<dbReference type="Pfam" id="PF13490">
    <property type="entry name" value="zf-HC2"/>
    <property type="match status" value="1"/>
</dbReference>
<protein>
    <submittedName>
        <fullName evidence="2">Zf-HC2 domain-containing protein</fullName>
    </submittedName>
</protein>
<sequence length="72" mass="8209">MIMCREATRLMSLKQDRALTLRERASLRFHLSMCGACRACARQFDLLHAIGDHHPAALKTPPTSDDKQTREE</sequence>
<dbReference type="InterPro" id="IPR027383">
    <property type="entry name" value="Znf_put"/>
</dbReference>
<organism evidence="2 3">
    <name type="scientific">Vreelandella gomseomensis</name>
    <dbReference type="NCBI Taxonomy" id="370766"/>
    <lineage>
        <taxon>Bacteria</taxon>
        <taxon>Pseudomonadati</taxon>
        <taxon>Pseudomonadota</taxon>
        <taxon>Gammaproteobacteria</taxon>
        <taxon>Oceanospirillales</taxon>
        <taxon>Halomonadaceae</taxon>
        <taxon>Vreelandella</taxon>
    </lineage>
</organism>
<evidence type="ECO:0000313" key="3">
    <source>
        <dbReference type="Proteomes" id="UP001269267"/>
    </source>
</evidence>